<dbReference type="RefSeq" id="WP_130916515.1">
    <property type="nucleotide sequence ID" value="NZ_JARWOB010000039.1"/>
</dbReference>
<dbReference type="Gene3D" id="3.90.1140.10">
    <property type="entry name" value="Cyclic phosphodiesterase"/>
    <property type="match status" value="1"/>
</dbReference>
<evidence type="ECO:0000313" key="1">
    <source>
        <dbReference type="EMBL" id="VFA97699.1"/>
    </source>
</evidence>
<dbReference type="InterPro" id="IPR009097">
    <property type="entry name" value="Cyclic_Pdiesterase"/>
</dbReference>
<dbReference type="AlphaFoldDB" id="A0A4U8VYW7"/>
<proteinExistence type="predicted"/>
<sequence length="200" mass="21827">MSELRLREGQDGPLGHYWFLTFEHATDLHIAATECRSKLDSSRFAATPTDGLHLTLDRISRNGGSTAQQRGRIATAAEHACVRQKPFVLTFERLVNIRAAIGFLVLPDDRIHKLRDALRTATTSVLPDAPVKDSSAAPHVTIAYPIYEGLTAEAIAAVDANASCHRRAEATVSEVAMVALERCGHGYRWETTARIPLTGA</sequence>
<dbReference type="EMBL" id="LR215973">
    <property type="protein sequence ID" value="VFA97699.1"/>
    <property type="molecule type" value="Genomic_DNA"/>
</dbReference>
<gene>
    <name evidence="1" type="ORF">NCTC10797_01463</name>
</gene>
<evidence type="ECO:0000313" key="2">
    <source>
        <dbReference type="Proteomes" id="UP000290439"/>
    </source>
</evidence>
<dbReference type="Proteomes" id="UP000290439">
    <property type="component" value="Chromosome"/>
</dbReference>
<accession>A0A4U8VYW7</accession>
<organism evidence="1 2">
    <name type="scientific">Nocardia cyriacigeorgica</name>
    <dbReference type="NCBI Taxonomy" id="135487"/>
    <lineage>
        <taxon>Bacteria</taxon>
        <taxon>Bacillati</taxon>
        <taxon>Actinomycetota</taxon>
        <taxon>Actinomycetes</taxon>
        <taxon>Mycobacteriales</taxon>
        <taxon>Nocardiaceae</taxon>
        <taxon>Nocardia</taxon>
    </lineage>
</organism>
<reference evidence="1 2" key="1">
    <citation type="submission" date="2019-02" db="EMBL/GenBank/DDBJ databases">
        <authorList>
            <consortium name="Pathogen Informatics"/>
        </authorList>
    </citation>
    <scope>NUCLEOTIDE SEQUENCE [LARGE SCALE GENOMIC DNA]</scope>
    <source>
        <strain evidence="1 2">3012STDY6756504</strain>
    </source>
</reference>
<dbReference type="Pfam" id="PF13563">
    <property type="entry name" value="2_5_RNA_ligase2"/>
    <property type="match status" value="1"/>
</dbReference>
<evidence type="ECO:0008006" key="3">
    <source>
        <dbReference type="Google" id="ProtNLM"/>
    </source>
</evidence>
<dbReference type="SUPFAM" id="SSF55144">
    <property type="entry name" value="LigT-like"/>
    <property type="match status" value="1"/>
</dbReference>
<name>A0A4U8VYW7_9NOCA</name>
<protein>
    <recommendedName>
        <fullName evidence="3">2'-5' RNA ligase family protein</fullName>
    </recommendedName>
</protein>